<dbReference type="InterPro" id="IPR001789">
    <property type="entry name" value="Sig_transdc_resp-reg_receiver"/>
</dbReference>
<dbReference type="Pfam" id="PF12833">
    <property type="entry name" value="HTH_18"/>
    <property type="match status" value="1"/>
</dbReference>
<evidence type="ECO:0000256" key="1">
    <source>
        <dbReference type="ARBA" id="ARBA00023015"/>
    </source>
</evidence>
<evidence type="ECO:0000259" key="5">
    <source>
        <dbReference type="PROSITE" id="PS01124"/>
    </source>
</evidence>
<name>A0A7C3I5V6_9SPIR</name>
<comment type="caution">
    <text evidence="7">The sequence shown here is derived from an EMBL/GenBank/DDBJ whole genome shotgun (WGS) entry which is preliminary data.</text>
</comment>
<evidence type="ECO:0000256" key="2">
    <source>
        <dbReference type="ARBA" id="ARBA00023125"/>
    </source>
</evidence>
<protein>
    <submittedName>
        <fullName evidence="7">Response regulator</fullName>
    </submittedName>
</protein>
<dbReference type="EMBL" id="DSVL01000420">
    <property type="protein sequence ID" value="HFH30538.1"/>
    <property type="molecule type" value="Genomic_DNA"/>
</dbReference>
<dbReference type="InterPro" id="IPR018062">
    <property type="entry name" value="HTH_AraC-typ_CS"/>
</dbReference>
<dbReference type="PROSITE" id="PS01124">
    <property type="entry name" value="HTH_ARAC_FAMILY_2"/>
    <property type="match status" value="1"/>
</dbReference>
<organism evidence="7">
    <name type="scientific">Gracilinema caldarium</name>
    <dbReference type="NCBI Taxonomy" id="215591"/>
    <lineage>
        <taxon>Bacteria</taxon>
        <taxon>Pseudomonadati</taxon>
        <taxon>Spirochaetota</taxon>
        <taxon>Spirochaetia</taxon>
        <taxon>Spirochaetales</taxon>
        <taxon>Breznakiellaceae</taxon>
        <taxon>Gracilinema</taxon>
    </lineage>
</organism>
<dbReference type="PANTHER" id="PTHR43280:SF28">
    <property type="entry name" value="HTH-TYPE TRANSCRIPTIONAL ACTIVATOR RHAS"/>
    <property type="match status" value="1"/>
</dbReference>
<feature type="modified residue" description="4-aspartylphosphate" evidence="4">
    <location>
        <position position="54"/>
    </location>
</feature>
<dbReference type="CDD" id="cd17536">
    <property type="entry name" value="REC_YesN-like"/>
    <property type="match status" value="1"/>
</dbReference>
<dbReference type="SUPFAM" id="SSF52172">
    <property type="entry name" value="CheY-like"/>
    <property type="match status" value="1"/>
</dbReference>
<reference evidence="7" key="1">
    <citation type="journal article" date="2020" name="mSystems">
        <title>Genome- and Community-Level Interaction Insights into Carbon Utilization and Element Cycling Functions of Hydrothermarchaeota in Hydrothermal Sediment.</title>
        <authorList>
            <person name="Zhou Z."/>
            <person name="Liu Y."/>
            <person name="Xu W."/>
            <person name="Pan J."/>
            <person name="Luo Z.H."/>
            <person name="Li M."/>
        </authorList>
    </citation>
    <scope>NUCLEOTIDE SEQUENCE [LARGE SCALE GENOMIC DNA]</scope>
    <source>
        <strain evidence="7">SpSt-503</strain>
    </source>
</reference>
<keyword evidence="1" id="KW-0805">Transcription regulation</keyword>
<evidence type="ECO:0000259" key="6">
    <source>
        <dbReference type="PROSITE" id="PS50110"/>
    </source>
</evidence>
<dbReference type="GO" id="GO:0000160">
    <property type="term" value="P:phosphorelay signal transduction system"/>
    <property type="evidence" value="ECO:0007669"/>
    <property type="project" value="InterPro"/>
</dbReference>
<proteinExistence type="predicted"/>
<keyword evidence="2" id="KW-0238">DNA-binding</keyword>
<dbReference type="Gene3D" id="3.40.50.2300">
    <property type="match status" value="1"/>
</dbReference>
<evidence type="ECO:0000256" key="4">
    <source>
        <dbReference type="PROSITE-ProRule" id="PRU00169"/>
    </source>
</evidence>
<dbReference type="PROSITE" id="PS50110">
    <property type="entry name" value="RESPONSE_REGULATORY"/>
    <property type="match status" value="1"/>
</dbReference>
<dbReference type="PROSITE" id="PS00041">
    <property type="entry name" value="HTH_ARAC_FAMILY_1"/>
    <property type="match status" value="1"/>
</dbReference>
<keyword evidence="3" id="KW-0804">Transcription</keyword>
<dbReference type="SUPFAM" id="SSF46689">
    <property type="entry name" value="Homeodomain-like"/>
    <property type="match status" value="2"/>
</dbReference>
<evidence type="ECO:0000313" key="7">
    <source>
        <dbReference type="EMBL" id="HFH30538.1"/>
    </source>
</evidence>
<dbReference type="InterPro" id="IPR009057">
    <property type="entry name" value="Homeodomain-like_sf"/>
</dbReference>
<dbReference type="InterPro" id="IPR018060">
    <property type="entry name" value="HTH_AraC"/>
</dbReference>
<evidence type="ECO:0000256" key="3">
    <source>
        <dbReference type="ARBA" id="ARBA00023163"/>
    </source>
</evidence>
<sequence length="493" mass="56188">MIRIAVADDEQLARYNLSSMLRETFADIEIIEAENGQELVHLVQEKQVDIALVDIRMPRMDGLEAMERCKNRETIPWAIVSSYAEFPYAKRAIALGAQGYILKPPDPAEVREITLGLIKKFDEIQKEKIEQLNIRWNQLLQNMDASIISDTDDGEKITEKDYLKESEGVLPAIISVQGLAFPQGSIGQLIRNNCGNSLEKRLVLIHSNPEQGFYEIVCSVARTVDSSTWKGNIGNHLLARLQHDFSLYQIKIIFGTPCPSLETAKTQIFKMRELLHFEPLLPNTCLALEEASQLLLPCTSVELEAARSMVALIRSWHRKDWVACKNLILDVHMILGKVEKRPQHHMILNLEKALYISPRLSQHFLRDDFLEETKQELLCAVQQKQTAVQEDPLTEILRFIDRHFTENISLSQIADLFGFSPNYLSTLFHQKTGKTYTSYITTLRMKEARNLLRSGISVKETAWAVGYADEQHFAGLYKKIMGMAPGLEKKSSF</sequence>
<gene>
    <name evidence="7" type="ORF">ENS59_13700</name>
</gene>
<feature type="domain" description="HTH araC/xylS-type" evidence="5">
    <location>
        <begin position="394"/>
        <end position="491"/>
    </location>
</feature>
<dbReference type="AlphaFoldDB" id="A0A7C3I5V6"/>
<keyword evidence="4" id="KW-0597">Phosphoprotein</keyword>
<dbReference type="GO" id="GO:0003700">
    <property type="term" value="F:DNA-binding transcription factor activity"/>
    <property type="evidence" value="ECO:0007669"/>
    <property type="project" value="InterPro"/>
</dbReference>
<dbReference type="GO" id="GO:0043565">
    <property type="term" value="F:sequence-specific DNA binding"/>
    <property type="evidence" value="ECO:0007669"/>
    <property type="project" value="InterPro"/>
</dbReference>
<dbReference type="InterPro" id="IPR011006">
    <property type="entry name" value="CheY-like_superfamily"/>
</dbReference>
<dbReference type="SMART" id="SM00342">
    <property type="entry name" value="HTH_ARAC"/>
    <property type="match status" value="1"/>
</dbReference>
<accession>A0A7C3I5V6</accession>
<dbReference type="SMART" id="SM00448">
    <property type="entry name" value="REC"/>
    <property type="match status" value="1"/>
</dbReference>
<dbReference type="PANTHER" id="PTHR43280">
    <property type="entry name" value="ARAC-FAMILY TRANSCRIPTIONAL REGULATOR"/>
    <property type="match status" value="1"/>
</dbReference>
<dbReference type="Gene3D" id="1.10.10.60">
    <property type="entry name" value="Homeodomain-like"/>
    <property type="match status" value="2"/>
</dbReference>
<dbReference type="Pfam" id="PF00072">
    <property type="entry name" value="Response_reg"/>
    <property type="match status" value="1"/>
</dbReference>
<feature type="domain" description="Response regulatory" evidence="6">
    <location>
        <begin position="3"/>
        <end position="118"/>
    </location>
</feature>